<accession>A0A4Q2U3V2</accession>
<comment type="caution">
    <text evidence="9">The sequence shown here is derived from an EMBL/GenBank/DDBJ whole genome shotgun (WGS) entry which is preliminary data.</text>
</comment>
<evidence type="ECO:0000313" key="10">
    <source>
        <dbReference type="Proteomes" id="UP000290759"/>
    </source>
</evidence>
<reference evidence="9 10" key="1">
    <citation type="submission" date="2018-12" db="EMBL/GenBank/DDBJ databases">
        <authorList>
            <person name="Grouzdev D.S."/>
            <person name="Krutkina M.S."/>
        </authorList>
    </citation>
    <scope>NUCLEOTIDE SEQUENCE [LARGE SCALE GENOMIC DNA]</scope>
    <source>
        <strain evidence="9 10">RmlP026</strain>
    </source>
</reference>
<dbReference type="AlphaFoldDB" id="A0A4Q2U3V2"/>
<dbReference type="OrthoDB" id="341208at2"/>
<evidence type="ECO:0000256" key="6">
    <source>
        <dbReference type="ARBA" id="ARBA00022777"/>
    </source>
</evidence>
<dbReference type="SMART" id="SM00911">
    <property type="entry name" value="HWE_HK"/>
    <property type="match status" value="1"/>
</dbReference>
<dbReference type="PANTHER" id="PTHR41523:SF8">
    <property type="entry name" value="ETHYLENE RESPONSE SENSOR PROTEIN"/>
    <property type="match status" value="1"/>
</dbReference>
<keyword evidence="5" id="KW-0547">Nucleotide-binding</keyword>
<dbReference type="Proteomes" id="UP000290759">
    <property type="component" value="Unassembled WGS sequence"/>
</dbReference>
<keyword evidence="4" id="KW-0808">Transferase</keyword>
<feature type="domain" description="Signal transduction histidine kinase HWE region" evidence="8">
    <location>
        <begin position="41"/>
        <end position="120"/>
    </location>
</feature>
<keyword evidence="6 9" id="KW-0418">Kinase</keyword>
<comment type="catalytic activity">
    <reaction evidence="1">
        <text>ATP + protein L-histidine = ADP + protein N-phospho-L-histidine.</text>
        <dbReference type="EC" id="2.7.13.3"/>
    </reaction>
</comment>
<dbReference type="PANTHER" id="PTHR41523">
    <property type="entry name" value="TWO-COMPONENT SYSTEM SENSOR PROTEIN"/>
    <property type="match status" value="1"/>
</dbReference>
<evidence type="ECO:0000259" key="8">
    <source>
        <dbReference type="SMART" id="SM00911"/>
    </source>
</evidence>
<evidence type="ECO:0000256" key="3">
    <source>
        <dbReference type="ARBA" id="ARBA00022553"/>
    </source>
</evidence>
<evidence type="ECO:0000256" key="1">
    <source>
        <dbReference type="ARBA" id="ARBA00000085"/>
    </source>
</evidence>
<dbReference type="Gene3D" id="3.30.565.10">
    <property type="entry name" value="Histidine kinase-like ATPase, C-terminal domain"/>
    <property type="match status" value="1"/>
</dbReference>
<evidence type="ECO:0000313" key="9">
    <source>
        <dbReference type="EMBL" id="RYC29631.1"/>
    </source>
</evidence>
<dbReference type="GO" id="GO:0004673">
    <property type="term" value="F:protein histidine kinase activity"/>
    <property type="evidence" value="ECO:0007669"/>
    <property type="project" value="UniProtKB-EC"/>
</dbReference>
<reference evidence="9 10" key="2">
    <citation type="submission" date="2019-02" db="EMBL/GenBank/DDBJ databases">
        <title>'Lichenibacterium ramalinii' gen. nov. sp. nov., 'Lichenibacterium minor' gen. nov. sp. nov.</title>
        <authorList>
            <person name="Pankratov T."/>
        </authorList>
    </citation>
    <scope>NUCLEOTIDE SEQUENCE [LARGE SCALE GENOMIC DNA]</scope>
    <source>
        <strain evidence="9 10">RmlP026</strain>
    </source>
</reference>
<evidence type="ECO:0000256" key="7">
    <source>
        <dbReference type="ARBA" id="ARBA00022840"/>
    </source>
</evidence>
<dbReference type="GO" id="GO:0005524">
    <property type="term" value="F:ATP binding"/>
    <property type="evidence" value="ECO:0007669"/>
    <property type="project" value="UniProtKB-KW"/>
</dbReference>
<sequence length="230" mass="25380">MRQPPRLERRRGEFLREVADRTRAAVARAEAEEQQRLLNGELAHRLEKHLAIVQSIATQTLRGVTERDLVQAFDRRVLALSRAHDALVQKSWSKARMRAVMEGVVAMQADLGRFRFEGPDMDVSADAAMSLSLLTHELATNALKYGSLSVEEGNVGVAWHVKQTAEPTLVLEWTETGGPPVSVPSGRTGFGSKLISMGLLGTRDAGIRYDPKGLRAEFRVPLAQVLAQAY</sequence>
<dbReference type="EMBL" id="QYBB01000045">
    <property type="protein sequence ID" value="RYC29631.1"/>
    <property type="molecule type" value="Genomic_DNA"/>
</dbReference>
<keyword evidence="7" id="KW-0067">ATP-binding</keyword>
<proteinExistence type="predicted"/>
<keyword evidence="10" id="KW-1185">Reference proteome</keyword>
<dbReference type="InterPro" id="IPR011102">
    <property type="entry name" value="Sig_transdc_His_kinase_HWE"/>
</dbReference>
<dbReference type="Pfam" id="PF07536">
    <property type="entry name" value="HWE_HK"/>
    <property type="match status" value="1"/>
</dbReference>
<protein>
    <recommendedName>
        <fullName evidence="2">histidine kinase</fullName>
        <ecNumber evidence="2">2.7.13.3</ecNumber>
    </recommendedName>
</protein>
<name>A0A4Q2U3V2_9HYPH</name>
<organism evidence="9 10">
    <name type="scientific">Lichenibacterium minor</name>
    <dbReference type="NCBI Taxonomy" id="2316528"/>
    <lineage>
        <taxon>Bacteria</taxon>
        <taxon>Pseudomonadati</taxon>
        <taxon>Pseudomonadota</taxon>
        <taxon>Alphaproteobacteria</taxon>
        <taxon>Hyphomicrobiales</taxon>
        <taxon>Lichenihabitantaceae</taxon>
        <taxon>Lichenibacterium</taxon>
    </lineage>
</organism>
<dbReference type="InterPro" id="IPR036890">
    <property type="entry name" value="HATPase_C_sf"/>
</dbReference>
<dbReference type="EC" id="2.7.13.3" evidence="2"/>
<gene>
    <name evidence="9" type="ORF">D3273_23030</name>
</gene>
<evidence type="ECO:0000256" key="5">
    <source>
        <dbReference type="ARBA" id="ARBA00022741"/>
    </source>
</evidence>
<keyword evidence="3" id="KW-0597">Phosphoprotein</keyword>
<evidence type="ECO:0000256" key="2">
    <source>
        <dbReference type="ARBA" id="ARBA00012438"/>
    </source>
</evidence>
<evidence type="ECO:0000256" key="4">
    <source>
        <dbReference type="ARBA" id="ARBA00022679"/>
    </source>
</evidence>